<evidence type="ECO:0000313" key="2">
    <source>
        <dbReference type="EMBL" id="TFY54354.1"/>
    </source>
</evidence>
<dbReference type="EMBL" id="SEKV01000707">
    <property type="protein sequence ID" value="TFY54354.1"/>
    <property type="molecule type" value="Genomic_DNA"/>
</dbReference>
<protein>
    <submittedName>
        <fullName evidence="2">Uncharacterized protein</fullName>
    </submittedName>
</protein>
<reference evidence="2 3" key="1">
    <citation type="submission" date="2019-01" db="EMBL/GenBank/DDBJ databases">
        <title>Genome sequencing of the rare red list fungi Fomitopsis rosea.</title>
        <authorList>
            <person name="Buettner E."/>
            <person name="Kellner H."/>
        </authorList>
    </citation>
    <scope>NUCLEOTIDE SEQUENCE [LARGE SCALE GENOMIC DNA]</scope>
    <source>
        <strain evidence="2 3">DSM 105464</strain>
    </source>
</reference>
<dbReference type="AlphaFoldDB" id="A0A4Y9XVS0"/>
<evidence type="ECO:0000256" key="1">
    <source>
        <dbReference type="SAM" id="MobiDB-lite"/>
    </source>
</evidence>
<feature type="region of interest" description="Disordered" evidence="1">
    <location>
        <begin position="135"/>
        <end position="160"/>
    </location>
</feature>
<dbReference type="Proteomes" id="UP000298390">
    <property type="component" value="Unassembled WGS sequence"/>
</dbReference>
<name>A0A4Y9XVS0_9APHY</name>
<gene>
    <name evidence="2" type="ORF">EVJ58_g8916</name>
</gene>
<organism evidence="2 3">
    <name type="scientific">Rhodofomes roseus</name>
    <dbReference type="NCBI Taxonomy" id="34475"/>
    <lineage>
        <taxon>Eukaryota</taxon>
        <taxon>Fungi</taxon>
        <taxon>Dikarya</taxon>
        <taxon>Basidiomycota</taxon>
        <taxon>Agaricomycotina</taxon>
        <taxon>Agaricomycetes</taxon>
        <taxon>Polyporales</taxon>
        <taxon>Rhodofomes</taxon>
    </lineage>
</organism>
<proteinExistence type="predicted"/>
<comment type="caution">
    <text evidence="2">The sequence shown here is derived from an EMBL/GenBank/DDBJ whole genome shotgun (WGS) entry which is preliminary data.</text>
</comment>
<accession>A0A4Y9XVS0</accession>
<evidence type="ECO:0000313" key="3">
    <source>
        <dbReference type="Proteomes" id="UP000298390"/>
    </source>
</evidence>
<sequence length="212" mass="23208">MYPSDVAPSALQATTRHTTVTWQDDLRQGPLPQCRLGALKRAWQQCPQFGASELAHLPQKTRHAIVKGLAKRSNTVLNVKQEGGFDCLEPWAAKEIASELQLSVDGACRRRPAASVSASLLRTLRSSISLKHSSIARASRSKAPAGGDDSPDGMRATSRGFPLSVLRDPYARRSLTRILTENQQSAVRCAMAFKTRHPYCAVPPPARRRLVS</sequence>